<sequence>MPWAVQTVDRIPKQRYYDAEFYALEAEAFWPRVWQMACRLEEIPKPGDFVEYEILDQSIIVVRVDADTVRAYHNACRHRGVKLVEGSGSRRTFVCPFHGWCWGIDGRSTFVLRPEAFAADNMNPQDLQLVSVRCETWGGCAWINLDDGAPALRDCLEPFASTYDAWRVESMRVEWWQSCRLPVNWKLAAAAFMEGYHVPQTHPQLLPSAQNGGPAKSAVHPVVASSLYFMRTLGTGMGGMTHDNDIRIAEGLQNIDLPDDPAAAMSAWRSALNDAVVSWHRARGSTMPDLNELVRRGITDAIGFCFPHYFILPTYSSASSYRIRPLGPEDTLFEIWSLTRFPDDVSAGRPQPPEPMAPDDPRWPPIPAQDFSNLPRQQKGLHSKGFEYMRLSDQIEGLISNFERVVDGFLAGLPHEALVPAIQKTNTTIDVPVAGLAFGAEAR</sequence>
<dbReference type="CDD" id="cd03469">
    <property type="entry name" value="Rieske_RO_Alpha_N"/>
    <property type="match status" value="1"/>
</dbReference>
<dbReference type="PANTHER" id="PTHR43756">
    <property type="entry name" value="CHOLINE MONOOXYGENASE, CHLOROPLASTIC"/>
    <property type="match status" value="1"/>
</dbReference>
<dbReference type="PANTHER" id="PTHR43756:SF5">
    <property type="entry name" value="CHOLINE MONOOXYGENASE, CHLOROPLASTIC"/>
    <property type="match status" value="1"/>
</dbReference>
<dbReference type="Gene3D" id="2.102.10.10">
    <property type="entry name" value="Rieske [2Fe-2S] iron-sulphur domain"/>
    <property type="match status" value="1"/>
</dbReference>
<evidence type="ECO:0000313" key="10">
    <source>
        <dbReference type="Proteomes" id="UP001501417"/>
    </source>
</evidence>
<dbReference type="InterPro" id="IPR036922">
    <property type="entry name" value="Rieske_2Fe-2S_sf"/>
</dbReference>
<evidence type="ECO:0000259" key="8">
    <source>
        <dbReference type="PROSITE" id="PS51296"/>
    </source>
</evidence>
<keyword evidence="5" id="KW-0408">Iron</keyword>
<dbReference type="InterPro" id="IPR001663">
    <property type="entry name" value="Rng_hydr_dOase-A"/>
</dbReference>
<dbReference type="PROSITE" id="PS51296">
    <property type="entry name" value="RIESKE"/>
    <property type="match status" value="1"/>
</dbReference>
<dbReference type="Pfam" id="PF00848">
    <property type="entry name" value="Ring_hydroxyl_A"/>
    <property type="match status" value="1"/>
</dbReference>
<dbReference type="InterPro" id="IPR015879">
    <property type="entry name" value="Ring_hydroxy_dOase_asu_C_dom"/>
</dbReference>
<dbReference type="SUPFAM" id="SSF50022">
    <property type="entry name" value="ISP domain"/>
    <property type="match status" value="1"/>
</dbReference>
<feature type="region of interest" description="Disordered" evidence="7">
    <location>
        <begin position="344"/>
        <end position="363"/>
    </location>
</feature>
<dbReference type="EMBL" id="BAABGF010000023">
    <property type="protein sequence ID" value="GAA4538862.1"/>
    <property type="molecule type" value="Genomic_DNA"/>
</dbReference>
<dbReference type="Pfam" id="PF00355">
    <property type="entry name" value="Rieske"/>
    <property type="match status" value="1"/>
</dbReference>
<protein>
    <recommendedName>
        <fullName evidence="8">Rieske domain-containing protein</fullName>
    </recommendedName>
</protein>
<evidence type="ECO:0000256" key="2">
    <source>
        <dbReference type="ARBA" id="ARBA00022714"/>
    </source>
</evidence>
<organism evidence="9 10">
    <name type="scientific">Mycobacterium paraffinicum</name>
    <dbReference type="NCBI Taxonomy" id="53378"/>
    <lineage>
        <taxon>Bacteria</taxon>
        <taxon>Bacillati</taxon>
        <taxon>Actinomycetota</taxon>
        <taxon>Actinomycetes</taxon>
        <taxon>Mycobacteriales</taxon>
        <taxon>Mycobacteriaceae</taxon>
        <taxon>Mycobacterium</taxon>
    </lineage>
</organism>
<comment type="cofactor">
    <cofactor evidence="1">
        <name>Fe cation</name>
        <dbReference type="ChEBI" id="CHEBI:24875"/>
    </cofactor>
</comment>
<dbReference type="Proteomes" id="UP001501417">
    <property type="component" value="Unassembled WGS sequence"/>
</dbReference>
<dbReference type="SUPFAM" id="SSF55961">
    <property type="entry name" value="Bet v1-like"/>
    <property type="match status" value="1"/>
</dbReference>
<dbReference type="InterPro" id="IPR017941">
    <property type="entry name" value="Rieske_2Fe-2S"/>
</dbReference>
<evidence type="ECO:0000256" key="7">
    <source>
        <dbReference type="SAM" id="MobiDB-lite"/>
    </source>
</evidence>
<keyword evidence="6" id="KW-0411">Iron-sulfur</keyword>
<keyword evidence="4" id="KW-0560">Oxidoreductase</keyword>
<comment type="caution">
    <text evidence="9">The sequence shown here is derived from an EMBL/GenBank/DDBJ whole genome shotgun (WGS) entry which is preliminary data.</text>
</comment>
<gene>
    <name evidence="9" type="ORF">GCM10023161_17550</name>
</gene>
<keyword evidence="10" id="KW-1185">Reference proteome</keyword>
<feature type="compositionally biased region" description="Pro residues" evidence="7">
    <location>
        <begin position="350"/>
        <end position="363"/>
    </location>
</feature>
<accession>A0ABP8RHQ0</accession>
<evidence type="ECO:0000256" key="5">
    <source>
        <dbReference type="ARBA" id="ARBA00023004"/>
    </source>
</evidence>
<dbReference type="Gene3D" id="3.90.380.10">
    <property type="entry name" value="Naphthalene 1,2-dioxygenase Alpha Subunit, Chain A, domain 1"/>
    <property type="match status" value="1"/>
</dbReference>
<keyword evidence="3" id="KW-0479">Metal-binding</keyword>
<keyword evidence="2" id="KW-0001">2Fe-2S</keyword>
<dbReference type="CDD" id="cd08882">
    <property type="entry name" value="RHO_alpha_C_MupW-like"/>
    <property type="match status" value="1"/>
</dbReference>
<evidence type="ECO:0000256" key="4">
    <source>
        <dbReference type="ARBA" id="ARBA00023002"/>
    </source>
</evidence>
<evidence type="ECO:0000256" key="1">
    <source>
        <dbReference type="ARBA" id="ARBA00001962"/>
    </source>
</evidence>
<proteinExistence type="predicted"/>
<evidence type="ECO:0000313" key="9">
    <source>
        <dbReference type="EMBL" id="GAA4538862.1"/>
    </source>
</evidence>
<reference evidence="10" key="1">
    <citation type="journal article" date="2019" name="Int. J. Syst. Evol. Microbiol.">
        <title>The Global Catalogue of Microorganisms (GCM) 10K type strain sequencing project: providing services to taxonomists for standard genome sequencing and annotation.</title>
        <authorList>
            <consortium name="The Broad Institute Genomics Platform"/>
            <consortium name="The Broad Institute Genome Sequencing Center for Infectious Disease"/>
            <person name="Wu L."/>
            <person name="Ma J."/>
        </authorList>
    </citation>
    <scope>NUCLEOTIDE SEQUENCE [LARGE SCALE GENOMIC DNA]</scope>
    <source>
        <strain evidence="10">JCM 17782</strain>
    </source>
</reference>
<evidence type="ECO:0000256" key="3">
    <source>
        <dbReference type="ARBA" id="ARBA00022723"/>
    </source>
</evidence>
<feature type="domain" description="Rieske" evidence="8">
    <location>
        <begin position="34"/>
        <end position="143"/>
    </location>
</feature>
<dbReference type="PRINTS" id="PR00090">
    <property type="entry name" value="RNGDIOXGNASE"/>
</dbReference>
<evidence type="ECO:0000256" key="6">
    <source>
        <dbReference type="ARBA" id="ARBA00023014"/>
    </source>
</evidence>
<name>A0ABP8RHQ0_9MYCO</name>